<feature type="compositionally biased region" description="Basic and acidic residues" evidence="6">
    <location>
        <begin position="42"/>
        <end position="53"/>
    </location>
</feature>
<feature type="region of interest" description="Disordered" evidence="6">
    <location>
        <begin position="24"/>
        <end position="53"/>
    </location>
</feature>
<dbReference type="InterPro" id="IPR031825">
    <property type="entry name" value="RXLR"/>
</dbReference>
<dbReference type="EMBL" id="JN253831">
    <property type="protein sequence ID" value="AEK80644.1"/>
    <property type="molecule type" value="Genomic_DNA"/>
</dbReference>
<name>E0W5N9_PHYSO</name>
<proteinExistence type="inferred from homology"/>
<evidence type="ECO:0000256" key="5">
    <source>
        <dbReference type="RuleBase" id="RU367124"/>
    </source>
</evidence>
<reference evidence="8" key="1">
    <citation type="journal article" date="2011" name="Plant Cell">
        <title>Transcriptional programming and functional interactions within the Phytophthora sojae RXLR effector repertoire.</title>
        <authorList>
            <person name="Wang Q."/>
            <person name="Han C."/>
            <person name="Ferreira A.O."/>
            <person name="Yu X."/>
            <person name="Ye W."/>
            <person name="Tripathy S."/>
            <person name="Kale S.D."/>
            <person name="Gu B."/>
            <person name="Sheng Y."/>
            <person name="Sui Y."/>
            <person name="Wang X."/>
            <person name="Zhang Z."/>
            <person name="Cheng B."/>
            <person name="Dong S."/>
            <person name="Shan W."/>
            <person name="Zheng X."/>
            <person name="Dou D."/>
            <person name="Tyler B.M."/>
            <person name="Wang Y."/>
        </authorList>
    </citation>
    <scope>NUCLEOTIDE SEQUENCE</scope>
    <source>
        <strain evidence="7">P7064</strain>
        <strain evidence="8">P7074</strain>
        <strain evidence="9">P7076</strain>
    </source>
</reference>
<evidence type="ECO:0000256" key="6">
    <source>
        <dbReference type="SAM" id="MobiDB-lite"/>
    </source>
</evidence>
<comment type="function">
    <text evidence="5">Effector that suppresses plant defense responses during pathogen infection.</text>
</comment>
<comment type="similarity">
    <text evidence="2 5">Belongs to the RxLR effector family.</text>
</comment>
<protein>
    <recommendedName>
        <fullName evidence="5">RxLR effector protein</fullName>
    </recommendedName>
</protein>
<evidence type="ECO:0000313" key="7">
    <source>
        <dbReference type="EMBL" id="AEK80642.1"/>
    </source>
</evidence>
<feature type="signal peptide" evidence="5">
    <location>
        <begin position="1"/>
        <end position="21"/>
    </location>
</feature>
<evidence type="ECO:0000313" key="8">
    <source>
        <dbReference type="EMBL" id="AEK80643.1"/>
    </source>
</evidence>
<comment type="domain">
    <text evidence="5">The RxLR-dEER motif acts to carry the protein into the host cell cytoplasm through binding to cell surface phosphatidylinositol-3-phosphate.</text>
</comment>
<dbReference type="RefSeq" id="XP_009521294.1">
    <property type="nucleotide sequence ID" value="XM_009522999.1"/>
</dbReference>
<evidence type="ECO:0000256" key="1">
    <source>
        <dbReference type="ARBA" id="ARBA00004613"/>
    </source>
</evidence>
<evidence type="ECO:0000256" key="4">
    <source>
        <dbReference type="ARBA" id="ARBA00022729"/>
    </source>
</evidence>
<dbReference type="VEuPathDB" id="FungiDB:PHYSODRAFT_285135"/>
<dbReference type="AlphaFoldDB" id="E0W5N9"/>
<dbReference type="EMBL" id="JN253829">
    <property type="protein sequence ID" value="AEK80642.1"/>
    <property type="molecule type" value="Genomic_DNA"/>
</dbReference>
<evidence type="ECO:0000256" key="3">
    <source>
        <dbReference type="ARBA" id="ARBA00022525"/>
    </source>
</evidence>
<dbReference type="EMBL" id="JN253830">
    <property type="protein sequence ID" value="AEK80643.1"/>
    <property type="molecule type" value="Genomic_DNA"/>
</dbReference>
<evidence type="ECO:0000313" key="9">
    <source>
        <dbReference type="EMBL" id="AEK80644.1"/>
    </source>
</evidence>
<keyword evidence="4 5" id="KW-0732">Signal</keyword>
<organism evidence="8">
    <name type="scientific">Phytophthora sojae</name>
    <name type="common">Soybean stem and root rot agent</name>
    <name type="synonym">Phytophthora megasperma f. sp. glycines</name>
    <dbReference type="NCBI Taxonomy" id="67593"/>
    <lineage>
        <taxon>Eukaryota</taxon>
        <taxon>Sar</taxon>
        <taxon>Stramenopiles</taxon>
        <taxon>Oomycota</taxon>
        <taxon>Peronosporomycetes</taxon>
        <taxon>Peronosporales</taxon>
        <taxon>Peronosporaceae</taxon>
        <taxon>Phytophthora</taxon>
    </lineage>
</organism>
<gene>
    <name evidence="8" type="primary">Avh</name>
</gene>
<keyword evidence="3 5" id="KW-0964">Secreted</keyword>
<dbReference type="KEGG" id="psoj:PHYSODRAFT_285135"/>
<sequence length="109" mass="11959">MRLAFVFATVIAATLLASGSAFPSAMDPSTAVGNTASSACHDPTHAEDGRQLRRVDGSIDEGRLWSIKGLLAKLKLTKPKKLSKMEQFKNDEGKMYEYLRKQAKKLGME</sequence>
<dbReference type="Pfam" id="PF16810">
    <property type="entry name" value="RXLR"/>
    <property type="match status" value="1"/>
</dbReference>
<accession>E0W5N9</accession>
<feature type="chain" id="PRO_5007652940" description="RxLR effector protein" evidence="5">
    <location>
        <begin position="22"/>
        <end position="109"/>
    </location>
</feature>
<comment type="subcellular location">
    <subcellularLocation>
        <location evidence="1 5">Secreted</location>
    </subcellularLocation>
</comment>
<evidence type="ECO:0000256" key="2">
    <source>
        <dbReference type="ARBA" id="ARBA00010400"/>
    </source>
</evidence>
<dbReference type="GO" id="GO:0005576">
    <property type="term" value="C:extracellular region"/>
    <property type="evidence" value="ECO:0007669"/>
    <property type="project" value="UniProtKB-SubCell"/>
</dbReference>